<evidence type="ECO:0000313" key="2">
    <source>
        <dbReference type="EMBL" id="TNN39035.1"/>
    </source>
</evidence>
<sequence length="351" mass="36685">MLATRRTGSAPPRSSVSRLKLRLAVSVAVEALGAAALSTRAVPAGGEGERERGGGGRERERGVREDLLRGTRRSDSGAAGPAAADCCKAENRFTVLVAGRPPGSGPDSAGLAAVLPPLLPFPQLPHARGVDGAVLGDGHRVPALVLDGSAPALVVRAPATAAAAASSTSTSSSSSSSSSSIPAASGARALCKAEGLHLHLLPVLLLLGVFVDLVDGLGALVASPGHPFVLYWSIRGCRRRRRQSRSLPMVDSSLQRHSRDSASWFLSSFTMQSCMMTSVSIFSLNSSPMNLMLPSDRRRATSFACWSSTISSSSLSFSNSFWHRLSSSFRKFTVVSGFSVVSTLSWNRGDV</sequence>
<dbReference type="AlphaFoldDB" id="A0A4Z2FDS6"/>
<dbReference type="EMBL" id="SRLO01001314">
    <property type="protein sequence ID" value="TNN39035.1"/>
    <property type="molecule type" value="Genomic_DNA"/>
</dbReference>
<evidence type="ECO:0000313" key="3">
    <source>
        <dbReference type="Proteomes" id="UP000314294"/>
    </source>
</evidence>
<protein>
    <submittedName>
        <fullName evidence="2">Uncharacterized protein</fullName>
    </submittedName>
</protein>
<name>A0A4Z2FDS6_9TELE</name>
<proteinExistence type="predicted"/>
<gene>
    <name evidence="2" type="ORF">EYF80_050784</name>
</gene>
<accession>A0A4Z2FDS6</accession>
<feature type="compositionally biased region" description="Basic and acidic residues" evidence="1">
    <location>
        <begin position="47"/>
        <end position="65"/>
    </location>
</feature>
<organism evidence="2 3">
    <name type="scientific">Liparis tanakae</name>
    <name type="common">Tanaka's snailfish</name>
    <dbReference type="NCBI Taxonomy" id="230148"/>
    <lineage>
        <taxon>Eukaryota</taxon>
        <taxon>Metazoa</taxon>
        <taxon>Chordata</taxon>
        <taxon>Craniata</taxon>
        <taxon>Vertebrata</taxon>
        <taxon>Euteleostomi</taxon>
        <taxon>Actinopterygii</taxon>
        <taxon>Neopterygii</taxon>
        <taxon>Teleostei</taxon>
        <taxon>Neoteleostei</taxon>
        <taxon>Acanthomorphata</taxon>
        <taxon>Eupercaria</taxon>
        <taxon>Perciformes</taxon>
        <taxon>Cottioidei</taxon>
        <taxon>Cottales</taxon>
        <taxon>Liparidae</taxon>
        <taxon>Liparis</taxon>
    </lineage>
</organism>
<reference evidence="2 3" key="1">
    <citation type="submission" date="2019-03" db="EMBL/GenBank/DDBJ databases">
        <title>First draft genome of Liparis tanakae, snailfish: a comprehensive survey of snailfish specific genes.</title>
        <authorList>
            <person name="Kim W."/>
            <person name="Song I."/>
            <person name="Jeong J.-H."/>
            <person name="Kim D."/>
            <person name="Kim S."/>
            <person name="Ryu S."/>
            <person name="Song J.Y."/>
            <person name="Lee S.K."/>
        </authorList>
    </citation>
    <scope>NUCLEOTIDE SEQUENCE [LARGE SCALE GENOMIC DNA]</scope>
    <source>
        <tissue evidence="2">Muscle</tissue>
    </source>
</reference>
<keyword evidence="3" id="KW-1185">Reference proteome</keyword>
<dbReference type="Proteomes" id="UP000314294">
    <property type="component" value="Unassembled WGS sequence"/>
</dbReference>
<comment type="caution">
    <text evidence="2">The sequence shown here is derived from an EMBL/GenBank/DDBJ whole genome shotgun (WGS) entry which is preliminary data.</text>
</comment>
<evidence type="ECO:0000256" key="1">
    <source>
        <dbReference type="SAM" id="MobiDB-lite"/>
    </source>
</evidence>
<feature type="region of interest" description="Disordered" evidence="1">
    <location>
        <begin position="38"/>
        <end position="65"/>
    </location>
</feature>